<dbReference type="Proteomes" id="UP000092389">
    <property type="component" value="Unassembled WGS sequence"/>
</dbReference>
<evidence type="ECO:0000313" key="1">
    <source>
        <dbReference type="EMBL" id="OBH70701.1"/>
    </source>
</evidence>
<protein>
    <submittedName>
        <fullName evidence="1">Uncharacterized protein</fullName>
    </submittedName>
</protein>
<dbReference type="AlphaFoldDB" id="A0A1A2T314"/>
<gene>
    <name evidence="1" type="ORF">A5683_02675</name>
</gene>
<reference evidence="1 2" key="1">
    <citation type="submission" date="2016-06" db="EMBL/GenBank/DDBJ databases">
        <authorList>
            <person name="Kjaerup R.B."/>
            <person name="Dalgaard T.S."/>
            <person name="Juul-Madsen H.R."/>
        </authorList>
    </citation>
    <scope>NUCLEOTIDE SEQUENCE [LARGE SCALE GENOMIC DNA]</scope>
    <source>
        <strain evidence="1 2">E152</strain>
    </source>
</reference>
<dbReference type="OrthoDB" id="9802030at2"/>
<dbReference type="RefSeq" id="WP_067911485.1">
    <property type="nucleotide sequence ID" value="NZ_LZJP01000089.1"/>
</dbReference>
<comment type="caution">
    <text evidence="1">The sequence shown here is derived from an EMBL/GenBank/DDBJ whole genome shotgun (WGS) entry which is preliminary data.</text>
</comment>
<sequence>MSDQDGIIERLRDILDRSDGLSDLLEQSLVHARATAESQLRPDLFAGLEWPTNAAEYEDYLEHFIRWVHRWHDAAAGPDSISS</sequence>
<dbReference type="EMBL" id="LZJU01000146">
    <property type="protein sequence ID" value="OBH70701.1"/>
    <property type="molecule type" value="Genomic_DNA"/>
</dbReference>
<accession>A0A1A2T314</accession>
<proteinExistence type="predicted"/>
<evidence type="ECO:0000313" key="2">
    <source>
        <dbReference type="Proteomes" id="UP000092389"/>
    </source>
</evidence>
<name>A0A1A2T314_MYCNT</name>
<organism evidence="1 2">
    <name type="scientific">Mycobacterium mantenii</name>
    <dbReference type="NCBI Taxonomy" id="560555"/>
    <lineage>
        <taxon>Bacteria</taxon>
        <taxon>Bacillati</taxon>
        <taxon>Actinomycetota</taxon>
        <taxon>Actinomycetes</taxon>
        <taxon>Mycobacteriales</taxon>
        <taxon>Mycobacteriaceae</taxon>
        <taxon>Mycobacterium</taxon>
        <taxon>Mycobacterium avium complex (MAC)</taxon>
    </lineage>
</organism>